<evidence type="ECO:0000313" key="1">
    <source>
        <dbReference type="EMBL" id="GFS42333.1"/>
    </source>
</evidence>
<dbReference type="EMBL" id="BMAW01089947">
    <property type="protein sequence ID" value="GFS42333.1"/>
    <property type="molecule type" value="Genomic_DNA"/>
</dbReference>
<sequence>MNEEQQVKVFKNYPYKVLKCFLDWPWQSFFMETAKRIWAFLPEEDYDLLLRIIVNKAIDGYKDCNYQKLFGEFWQQSPITHKEYVIDECASGSLVSKLLQIKDKENIKLILENATTPEREKVIFSDKGKSTCESLTYNDKRDLLKFFVQECISSKDIMIKFKEEFKKRIIRRCSEETLEREKDMWSKFFQLLDDLIQKDDKKRGMEEGNSSPAKRLCSLTSEQLSSSKEIFKG</sequence>
<comment type="caution">
    <text evidence="1">The sequence shown here is derived from an EMBL/GenBank/DDBJ whole genome shotgun (WGS) entry which is preliminary data.</text>
</comment>
<dbReference type="Proteomes" id="UP000887013">
    <property type="component" value="Unassembled WGS sequence"/>
</dbReference>
<evidence type="ECO:0000313" key="2">
    <source>
        <dbReference type="Proteomes" id="UP000887013"/>
    </source>
</evidence>
<dbReference type="AlphaFoldDB" id="A0A8X6IGM3"/>
<reference evidence="1" key="1">
    <citation type="submission" date="2020-08" db="EMBL/GenBank/DDBJ databases">
        <title>Multicomponent nature underlies the extraordinary mechanical properties of spider dragline silk.</title>
        <authorList>
            <person name="Kono N."/>
            <person name="Nakamura H."/>
            <person name="Mori M."/>
            <person name="Yoshida Y."/>
            <person name="Ohtoshi R."/>
            <person name="Malay A.D."/>
            <person name="Moran D.A.P."/>
            <person name="Tomita M."/>
            <person name="Numata K."/>
            <person name="Arakawa K."/>
        </authorList>
    </citation>
    <scope>NUCLEOTIDE SEQUENCE</scope>
</reference>
<accession>A0A8X6IGM3</accession>
<gene>
    <name evidence="1" type="primary">Wcon_00664</name>
    <name evidence="1" type="ORF">NPIL_287201</name>
</gene>
<protein>
    <submittedName>
        <fullName evidence="1">Uncharacterized protein</fullName>
    </submittedName>
</protein>
<dbReference type="OrthoDB" id="6431550at2759"/>
<organism evidence="1 2">
    <name type="scientific">Nephila pilipes</name>
    <name type="common">Giant wood spider</name>
    <name type="synonym">Nephila maculata</name>
    <dbReference type="NCBI Taxonomy" id="299642"/>
    <lineage>
        <taxon>Eukaryota</taxon>
        <taxon>Metazoa</taxon>
        <taxon>Ecdysozoa</taxon>
        <taxon>Arthropoda</taxon>
        <taxon>Chelicerata</taxon>
        <taxon>Arachnida</taxon>
        <taxon>Araneae</taxon>
        <taxon>Araneomorphae</taxon>
        <taxon>Entelegynae</taxon>
        <taxon>Araneoidea</taxon>
        <taxon>Nephilidae</taxon>
        <taxon>Nephila</taxon>
    </lineage>
</organism>
<name>A0A8X6IGM3_NEPPI</name>
<proteinExistence type="predicted"/>
<keyword evidence="2" id="KW-1185">Reference proteome</keyword>